<feature type="region of interest" description="Disordered" evidence="5">
    <location>
        <begin position="112"/>
        <end position="133"/>
    </location>
</feature>
<feature type="transmembrane region" description="Helical" evidence="6">
    <location>
        <begin position="35"/>
        <end position="55"/>
    </location>
</feature>
<keyword evidence="2 6" id="KW-0812">Transmembrane</keyword>
<accession>A0A7X0HAU0</accession>
<feature type="transmembrane region" description="Helical" evidence="6">
    <location>
        <begin position="279"/>
        <end position="296"/>
    </location>
</feature>
<organism evidence="7 8">
    <name type="scientific">Algisphaera agarilytica</name>
    <dbReference type="NCBI Taxonomy" id="1385975"/>
    <lineage>
        <taxon>Bacteria</taxon>
        <taxon>Pseudomonadati</taxon>
        <taxon>Planctomycetota</taxon>
        <taxon>Phycisphaerae</taxon>
        <taxon>Phycisphaerales</taxon>
        <taxon>Phycisphaeraceae</taxon>
        <taxon>Algisphaera</taxon>
    </lineage>
</organism>
<feature type="transmembrane region" description="Helical" evidence="6">
    <location>
        <begin position="61"/>
        <end position="83"/>
    </location>
</feature>
<dbReference type="AlphaFoldDB" id="A0A7X0HAU0"/>
<dbReference type="InterPro" id="IPR003689">
    <property type="entry name" value="ZIP"/>
</dbReference>
<dbReference type="Proteomes" id="UP000541810">
    <property type="component" value="Unassembled WGS sequence"/>
</dbReference>
<feature type="compositionally biased region" description="Basic and acidic residues" evidence="5">
    <location>
        <begin position="384"/>
        <end position="400"/>
    </location>
</feature>
<evidence type="ECO:0000256" key="1">
    <source>
        <dbReference type="ARBA" id="ARBA00004141"/>
    </source>
</evidence>
<protein>
    <submittedName>
        <fullName evidence="7">Zinc and cadmium transporter</fullName>
    </submittedName>
</protein>
<dbReference type="GO" id="GO:0016020">
    <property type="term" value="C:membrane"/>
    <property type="evidence" value="ECO:0007669"/>
    <property type="project" value="UniProtKB-SubCell"/>
</dbReference>
<feature type="transmembrane region" description="Helical" evidence="6">
    <location>
        <begin position="176"/>
        <end position="193"/>
    </location>
</feature>
<comment type="subcellular location">
    <subcellularLocation>
        <location evidence="1">Membrane</location>
        <topology evidence="1">Multi-pass membrane protein</topology>
    </subcellularLocation>
</comment>
<evidence type="ECO:0000313" key="8">
    <source>
        <dbReference type="Proteomes" id="UP000541810"/>
    </source>
</evidence>
<gene>
    <name evidence="7" type="ORF">HNQ40_002795</name>
</gene>
<feature type="transmembrane region" description="Helical" evidence="6">
    <location>
        <begin position="214"/>
        <end position="233"/>
    </location>
</feature>
<dbReference type="RefSeq" id="WP_184678488.1">
    <property type="nucleotide sequence ID" value="NZ_JACHGY010000001.1"/>
</dbReference>
<dbReference type="GO" id="GO:0005385">
    <property type="term" value="F:zinc ion transmembrane transporter activity"/>
    <property type="evidence" value="ECO:0007669"/>
    <property type="project" value="TreeGrafter"/>
</dbReference>
<sequence length="400" mass="42354">MSTTALLIVYCLAIIAASVLGGLVPILIRLTHTRLQIAISLTAGFMLGVAILHMIPHAVEAPGVAPMSVMTWALVGFLVMFFIERFFSFHTHEVAELDDEGKVLTSAQDLPEHDPKEHAHHHDHAHAHSMAGHTPGNKLSWTGAAIGLSLHSIIAGIALASAVASEAGGHSGHTSAAIAGLAVFMVIVLHKPLDALTVITLTASAGFAKPTRHLINGLFALAVPVGVVLFGLGLRQSELAESGGFVAYALAFSAGTFLCISLSDLLPELHFHSHDRGKLTAALILGVVLAYAMATAEHSMHDHDHGHGGHDHHSGHLDHDDHSGHEHSDDGHEDEHDHPGHAEPPALKIDPHEGHDHGEHAGHGHTDHEGHTHEDHAPAQAPKPDPHEGYDHGSHEGHAH</sequence>
<feature type="transmembrane region" description="Helical" evidence="6">
    <location>
        <begin position="245"/>
        <end position="267"/>
    </location>
</feature>
<feature type="transmembrane region" description="Helical" evidence="6">
    <location>
        <begin position="139"/>
        <end position="164"/>
    </location>
</feature>
<evidence type="ECO:0000256" key="5">
    <source>
        <dbReference type="SAM" id="MobiDB-lite"/>
    </source>
</evidence>
<proteinExistence type="predicted"/>
<keyword evidence="4 6" id="KW-0472">Membrane</keyword>
<comment type="caution">
    <text evidence="7">The sequence shown here is derived from an EMBL/GenBank/DDBJ whole genome shotgun (WGS) entry which is preliminary data.</text>
</comment>
<dbReference type="EMBL" id="JACHGY010000001">
    <property type="protein sequence ID" value="MBB6430989.1"/>
    <property type="molecule type" value="Genomic_DNA"/>
</dbReference>
<evidence type="ECO:0000313" key="7">
    <source>
        <dbReference type="EMBL" id="MBB6430989.1"/>
    </source>
</evidence>
<keyword evidence="8" id="KW-1185">Reference proteome</keyword>
<dbReference type="PANTHER" id="PTHR11040:SF44">
    <property type="entry name" value="PROTEIN ZNTC-RELATED"/>
    <property type="match status" value="1"/>
</dbReference>
<evidence type="ECO:0000256" key="2">
    <source>
        <dbReference type="ARBA" id="ARBA00022692"/>
    </source>
</evidence>
<dbReference type="PANTHER" id="PTHR11040">
    <property type="entry name" value="ZINC/IRON TRANSPORTER"/>
    <property type="match status" value="1"/>
</dbReference>
<evidence type="ECO:0000256" key="4">
    <source>
        <dbReference type="ARBA" id="ARBA00023136"/>
    </source>
</evidence>
<evidence type="ECO:0000256" key="6">
    <source>
        <dbReference type="SAM" id="Phobius"/>
    </source>
</evidence>
<keyword evidence="3 6" id="KW-1133">Transmembrane helix</keyword>
<name>A0A7X0HAU0_9BACT</name>
<feature type="compositionally biased region" description="Basic and acidic residues" evidence="5">
    <location>
        <begin position="300"/>
        <end position="341"/>
    </location>
</feature>
<dbReference type="Pfam" id="PF02535">
    <property type="entry name" value="Zip"/>
    <property type="match status" value="1"/>
</dbReference>
<feature type="compositionally biased region" description="Basic and acidic residues" evidence="5">
    <location>
        <begin position="349"/>
        <end position="377"/>
    </location>
</feature>
<evidence type="ECO:0000256" key="3">
    <source>
        <dbReference type="ARBA" id="ARBA00022989"/>
    </source>
</evidence>
<reference evidence="7 8" key="1">
    <citation type="submission" date="2020-08" db="EMBL/GenBank/DDBJ databases">
        <title>Genomic Encyclopedia of Type Strains, Phase IV (KMG-IV): sequencing the most valuable type-strain genomes for metagenomic binning, comparative biology and taxonomic classification.</title>
        <authorList>
            <person name="Goeker M."/>
        </authorList>
    </citation>
    <scope>NUCLEOTIDE SEQUENCE [LARGE SCALE GENOMIC DNA]</scope>
    <source>
        <strain evidence="7 8">DSM 103725</strain>
    </source>
</reference>
<feature type="transmembrane region" description="Helical" evidence="6">
    <location>
        <begin position="6"/>
        <end position="28"/>
    </location>
</feature>
<feature type="region of interest" description="Disordered" evidence="5">
    <location>
        <begin position="300"/>
        <end position="400"/>
    </location>
</feature>
<feature type="compositionally biased region" description="Basic residues" evidence="5">
    <location>
        <begin position="118"/>
        <end position="127"/>
    </location>
</feature>